<evidence type="ECO:0000256" key="1">
    <source>
        <dbReference type="ARBA" id="ARBA00004651"/>
    </source>
</evidence>
<protein>
    <recommendedName>
        <fullName evidence="9">Protein translocase subunit SecD</fullName>
    </recommendedName>
</protein>
<feature type="compositionally biased region" description="Basic and acidic residues" evidence="10">
    <location>
        <begin position="148"/>
        <end position="201"/>
    </location>
</feature>
<proteinExistence type="inferred from homology"/>
<dbReference type="InterPro" id="IPR054384">
    <property type="entry name" value="SecDF_P1_head"/>
</dbReference>
<dbReference type="InterPro" id="IPR048634">
    <property type="entry name" value="SecD_SecF_C"/>
</dbReference>
<comment type="similarity">
    <text evidence="9">Belongs to the SecD/SecF family. SecD subfamily.</text>
</comment>
<dbReference type="InterPro" id="IPR005791">
    <property type="entry name" value="SecD"/>
</dbReference>
<feature type="compositionally biased region" description="Basic and acidic residues" evidence="10">
    <location>
        <begin position="593"/>
        <end position="609"/>
    </location>
</feature>
<feature type="transmembrane region" description="Helical" evidence="9">
    <location>
        <begin position="416"/>
        <end position="438"/>
    </location>
</feature>
<evidence type="ECO:0000256" key="4">
    <source>
        <dbReference type="ARBA" id="ARBA00022692"/>
    </source>
</evidence>
<gene>
    <name evidence="9 14" type="primary">secD</name>
    <name evidence="14" type="ORF">G7067_09780</name>
</gene>
<dbReference type="Proteomes" id="UP000501387">
    <property type="component" value="Chromosome"/>
</dbReference>
<dbReference type="GO" id="GO:0006605">
    <property type="term" value="P:protein targeting"/>
    <property type="evidence" value="ECO:0007669"/>
    <property type="project" value="UniProtKB-UniRule"/>
</dbReference>
<dbReference type="Gene3D" id="3.30.70.3220">
    <property type="match status" value="1"/>
</dbReference>
<evidence type="ECO:0000256" key="2">
    <source>
        <dbReference type="ARBA" id="ARBA00022448"/>
    </source>
</evidence>
<dbReference type="PANTHER" id="PTHR30081:SF1">
    <property type="entry name" value="PROTEIN TRANSLOCASE SUBUNIT SECD"/>
    <property type="match status" value="1"/>
</dbReference>
<dbReference type="NCBIfam" id="TIGR00916">
    <property type="entry name" value="2A0604s01"/>
    <property type="match status" value="1"/>
</dbReference>
<feature type="transmembrane region" description="Helical" evidence="9">
    <location>
        <begin position="444"/>
        <end position="467"/>
    </location>
</feature>
<keyword evidence="15" id="KW-1185">Reference proteome</keyword>
<evidence type="ECO:0000256" key="8">
    <source>
        <dbReference type="ARBA" id="ARBA00023136"/>
    </source>
</evidence>
<dbReference type="RefSeq" id="WP_166323847.1">
    <property type="nucleotide sequence ID" value="NZ_CP049934.1"/>
</dbReference>
<feature type="region of interest" description="Disordered" evidence="10">
    <location>
        <begin position="585"/>
        <end position="621"/>
    </location>
</feature>
<comment type="subcellular location">
    <subcellularLocation>
        <location evidence="1 9">Cell membrane</location>
        <topology evidence="1 9">Multi-pass membrane protein</topology>
    </subcellularLocation>
</comment>
<evidence type="ECO:0000313" key="15">
    <source>
        <dbReference type="Proteomes" id="UP000501387"/>
    </source>
</evidence>
<sequence>MASTPAVRRARRSLVFLLVFTVGLAGLITLGVFRSDATWTPKLALDLQGGTQILLAAEQTDGKAVSGEQLQQAVSIIRQRVDAAGVSEAEITTQGSRNISVSIPGKVDEETMQRIEASAKLEFRPVLATDIGIVPEQPAGEADTEAEAEAKPGDAKTDDAKKDDAAAKADDAKKSDDTKKSDDAKKADDAKKDEGAKKDDAAENLDPDPLPEGAGDLAWITPGLQQQFADFTCTAENTQNARESAADRPLITCDARGMKYILGPVELGGDVITDAKAQAETTSQGATTGGWVVQITMDKKGTEVFGKISTRLFGAPSPQDQFAFVLDGSVLSAPTMQGQILNGKPSISGDFTQEGAKALADQLKFGALPMDFTVQSQEDISSTLGANQLQAGLLAGLIGLLLVVVYSLFQYRALGTLTIASLAIAAILTYLLLTFFSWRQGYRLSMAGVAGIIVAVGFTADSFIVYFERVRDALRDGFAIDSAVEQGWKRAFRTVLASDGVNFLAAVILFILAVGNVKGFAFTLGLTTLVDVIVVALFTHPMMTLLGRTRFYREGHPASGLDPRRLGAVYRGRAQFREPVIASKGAGKKIARSQREAERRQTIAERKAAENSAASTTGKES</sequence>
<name>A0A6G8FJV4_9MICO</name>
<feature type="transmembrane region" description="Helical" evidence="9">
    <location>
        <begin position="12"/>
        <end position="33"/>
    </location>
</feature>
<comment type="subunit">
    <text evidence="9">Forms a complex with SecF. Part of the essential Sec protein translocation apparatus which comprises SecA, SecYEG and auxiliary proteins SecDF. Other proteins may also be involved.</text>
</comment>
<evidence type="ECO:0000256" key="9">
    <source>
        <dbReference type="HAMAP-Rule" id="MF_01463"/>
    </source>
</evidence>
<dbReference type="AlphaFoldDB" id="A0A6G8FJV4"/>
<keyword evidence="7 9" id="KW-0811">Translocation</keyword>
<dbReference type="Pfam" id="PF21760">
    <property type="entry name" value="SecD_1st"/>
    <property type="match status" value="1"/>
</dbReference>
<feature type="transmembrane region" description="Helical" evidence="9">
    <location>
        <begin position="495"/>
        <end position="514"/>
    </location>
</feature>
<feature type="domain" description="Protein export membrane protein SecD/SecF C-terminal" evidence="11">
    <location>
        <begin position="371"/>
        <end position="546"/>
    </location>
</feature>
<dbReference type="PANTHER" id="PTHR30081">
    <property type="entry name" value="PROTEIN-EXPORT MEMBRANE PROTEIN SEC"/>
    <property type="match status" value="1"/>
</dbReference>
<evidence type="ECO:0000259" key="11">
    <source>
        <dbReference type="Pfam" id="PF02355"/>
    </source>
</evidence>
<dbReference type="GO" id="GO:0065002">
    <property type="term" value="P:intracellular protein transmembrane transport"/>
    <property type="evidence" value="ECO:0007669"/>
    <property type="project" value="UniProtKB-UniRule"/>
</dbReference>
<evidence type="ECO:0000259" key="13">
    <source>
        <dbReference type="Pfam" id="PF22599"/>
    </source>
</evidence>
<organism evidence="14 15">
    <name type="scientific">Leucobacter insecticola</name>
    <dbReference type="NCBI Taxonomy" id="2714934"/>
    <lineage>
        <taxon>Bacteria</taxon>
        <taxon>Bacillati</taxon>
        <taxon>Actinomycetota</taxon>
        <taxon>Actinomycetes</taxon>
        <taxon>Micrococcales</taxon>
        <taxon>Microbacteriaceae</taxon>
        <taxon>Leucobacter</taxon>
    </lineage>
</organism>
<evidence type="ECO:0000256" key="7">
    <source>
        <dbReference type="ARBA" id="ARBA00023010"/>
    </source>
</evidence>
<dbReference type="KEGG" id="lins:G7067_09780"/>
<keyword evidence="4 9" id="KW-0812">Transmembrane</keyword>
<dbReference type="GO" id="GO:0015450">
    <property type="term" value="F:protein-transporting ATPase activity"/>
    <property type="evidence" value="ECO:0007669"/>
    <property type="project" value="InterPro"/>
</dbReference>
<keyword evidence="8 9" id="KW-0472">Membrane</keyword>
<feature type="region of interest" description="Disordered" evidence="10">
    <location>
        <begin position="136"/>
        <end position="217"/>
    </location>
</feature>
<keyword evidence="6 9" id="KW-1133">Transmembrane helix</keyword>
<reference evidence="14 15" key="1">
    <citation type="submission" date="2020-03" db="EMBL/GenBank/DDBJ databases">
        <title>Leucobacter sp. nov., isolated from beetles.</title>
        <authorList>
            <person name="Hyun D.-W."/>
            <person name="Bae J.-W."/>
        </authorList>
    </citation>
    <scope>NUCLEOTIDE SEQUENCE [LARGE SCALE GENOMIC DNA]</scope>
    <source>
        <strain evidence="14 15">HDW9B</strain>
    </source>
</reference>
<feature type="compositionally biased region" description="Polar residues" evidence="10">
    <location>
        <begin position="612"/>
        <end position="621"/>
    </location>
</feature>
<dbReference type="SUPFAM" id="SSF82866">
    <property type="entry name" value="Multidrug efflux transporter AcrB transmembrane domain"/>
    <property type="match status" value="1"/>
</dbReference>
<keyword evidence="2 9" id="KW-0813">Transport</keyword>
<comment type="function">
    <text evidence="9">Part of the Sec protein translocase complex. Interacts with the SecYEG preprotein conducting channel. SecDF uses the proton motive force (PMF) to complete protein translocation after the ATP-dependent function of SecA.</text>
</comment>
<dbReference type="GO" id="GO:0005886">
    <property type="term" value="C:plasma membrane"/>
    <property type="evidence" value="ECO:0007669"/>
    <property type="project" value="UniProtKB-SubCell"/>
</dbReference>
<evidence type="ECO:0000259" key="12">
    <source>
        <dbReference type="Pfam" id="PF21760"/>
    </source>
</evidence>
<evidence type="ECO:0000313" key="14">
    <source>
        <dbReference type="EMBL" id="QIM16628.1"/>
    </source>
</evidence>
<feature type="transmembrane region" description="Helical" evidence="9">
    <location>
        <begin position="520"/>
        <end position="540"/>
    </location>
</feature>
<keyword evidence="3 9" id="KW-1003">Cell membrane</keyword>
<dbReference type="EMBL" id="CP049934">
    <property type="protein sequence ID" value="QIM16628.1"/>
    <property type="molecule type" value="Genomic_DNA"/>
</dbReference>
<keyword evidence="5 9" id="KW-0653">Protein transport</keyword>
<evidence type="ECO:0000256" key="3">
    <source>
        <dbReference type="ARBA" id="ARBA00022475"/>
    </source>
</evidence>
<dbReference type="Pfam" id="PF02355">
    <property type="entry name" value="SecD_SecF_C"/>
    <property type="match status" value="1"/>
</dbReference>
<evidence type="ECO:0000256" key="6">
    <source>
        <dbReference type="ARBA" id="ARBA00022989"/>
    </source>
</evidence>
<evidence type="ECO:0000256" key="5">
    <source>
        <dbReference type="ARBA" id="ARBA00022927"/>
    </source>
</evidence>
<feature type="domain" description="Protein translocase subunit SecDF P1" evidence="12">
    <location>
        <begin position="70"/>
        <end position="126"/>
    </location>
</feature>
<accession>A0A6G8FJV4</accession>
<dbReference type="InterPro" id="IPR022813">
    <property type="entry name" value="SecD/SecF_arch_bac"/>
</dbReference>
<dbReference type="Gene3D" id="3.30.1360.200">
    <property type="match status" value="1"/>
</dbReference>
<dbReference type="GO" id="GO:0043952">
    <property type="term" value="P:protein transport by the Sec complex"/>
    <property type="evidence" value="ECO:0007669"/>
    <property type="project" value="UniProtKB-UniRule"/>
</dbReference>
<feature type="transmembrane region" description="Helical" evidence="9">
    <location>
        <begin position="389"/>
        <end position="409"/>
    </location>
</feature>
<dbReference type="NCBIfam" id="TIGR01129">
    <property type="entry name" value="secD"/>
    <property type="match status" value="1"/>
</dbReference>
<dbReference type="InterPro" id="IPR055344">
    <property type="entry name" value="SecD_SecF_C_bact"/>
</dbReference>
<feature type="domain" description="SecDF P1 head subdomain" evidence="13">
    <location>
        <begin position="256"/>
        <end position="369"/>
    </location>
</feature>
<dbReference type="Pfam" id="PF22599">
    <property type="entry name" value="SecDF_P1_head"/>
    <property type="match status" value="1"/>
</dbReference>
<dbReference type="HAMAP" id="MF_01463_B">
    <property type="entry name" value="SecD_B"/>
    <property type="match status" value="1"/>
</dbReference>
<dbReference type="Gene3D" id="1.20.1640.10">
    <property type="entry name" value="Multidrug efflux transporter AcrB transmembrane domain"/>
    <property type="match status" value="1"/>
</dbReference>
<evidence type="ECO:0000256" key="10">
    <source>
        <dbReference type="SAM" id="MobiDB-lite"/>
    </source>
</evidence>
<dbReference type="InterPro" id="IPR048631">
    <property type="entry name" value="SecD_1st"/>
</dbReference>